<name>A0ABN2S5H6_9ACTN</name>
<sequence length="269" mass="27434">MAHSTPRRPRPEPIAVVTGASSGIGRAAALALATPGYRLGLAYRSDEAGAEATARAVRAAGAEALPFQLDLAHAADSAARLEKAVDELGGIGVLVNNAGVNRRSPLIEERLDDWHRVVETDLTGPFACMQVAARRMIAAGRGGRILNITSVHEHIPIRDGAAYCAAKGGLGMLTQVAALELAEHDITVNALAPGETATPMNGVPEGVDAADISRPGIPVGRPGRPEEVAALVAALVGPAGDYTTGASITVDGGLTLMAAISNQADAGRL</sequence>
<accession>A0ABN2S5H6</accession>
<dbReference type="PRINTS" id="PR00081">
    <property type="entry name" value="GDHRDH"/>
</dbReference>
<dbReference type="Gene3D" id="3.40.50.720">
    <property type="entry name" value="NAD(P)-binding Rossmann-like Domain"/>
    <property type="match status" value="1"/>
</dbReference>
<gene>
    <name evidence="2" type="ORF">GCM10009799_02320</name>
</gene>
<organism evidence="2 3">
    <name type="scientific">Nocardiopsis rhodophaea</name>
    <dbReference type="NCBI Taxonomy" id="280238"/>
    <lineage>
        <taxon>Bacteria</taxon>
        <taxon>Bacillati</taxon>
        <taxon>Actinomycetota</taxon>
        <taxon>Actinomycetes</taxon>
        <taxon>Streptosporangiales</taxon>
        <taxon>Nocardiopsidaceae</taxon>
        <taxon>Nocardiopsis</taxon>
    </lineage>
</organism>
<dbReference type="PANTHER" id="PTHR42879:SF2">
    <property type="entry name" value="3-OXOACYL-[ACYL-CARRIER-PROTEIN] REDUCTASE FABG"/>
    <property type="match status" value="1"/>
</dbReference>
<dbReference type="EMBL" id="BAAAPC010000001">
    <property type="protein sequence ID" value="GAA1980767.1"/>
    <property type="molecule type" value="Genomic_DNA"/>
</dbReference>
<dbReference type="PROSITE" id="PS00061">
    <property type="entry name" value="ADH_SHORT"/>
    <property type="match status" value="1"/>
</dbReference>
<dbReference type="InterPro" id="IPR002347">
    <property type="entry name" value="SDR_fam"/>
</dbReference>
<dbReference type="NCBIfam" id="NF009384">
    <property type="entry name" value="PRK12743.1"/>
    <property type="match status" value="1"/>
</dbReference>
<dbReference type="PANTHER" id="PTHR42879">
    <property type="entry name" value="3-OXOACYL-(ACYL-CARRIER-PROTEIN) REDUCTASE"/>
    <property type="match status" value="1"/>
</dbReference>
<dbReference type="InterPro" id="IPR050259">
    <property type="entry name" value="SDR"/>
</dbReference>
<dbReference type="SUPFAM" id="SSF51735">
    <property type="entry name" value="NAD(P)-binding Rossmann-fold domains"/>
    <property type="match status" value="1"/>
</dbReference>
<evidence type="ECO:0000256" key="1">
    <source>
        <dbReference type="ARBA" id="ARBA00006484"/>
    </source>
</evidence>
<dbReference type="RefSeq" id="WP_344159524.1">
    <property type="nucleotide sequence ID" value="NZ_BAAAPC010000001.1"/>
</dbReference>
<evidence type="ECO:0000313" key="3">
    <source>
        <dbReference type="Proteomes" id="UP001501585"/>
    </source>
</evidence>
<keyword evidence="3" id="KW-1185">Reference proteome</keyword>
<comment type="caution">
    <text evidence="2">The sequence shown here is derived from an EMBL/GenBank/DDBJ whole genome shotgun (WGS) entry which is preliminary data.</text>
</comment>
<evidence type="ECO:0000313" key="2">
    <source>
        <dbReference type="EMBL" id="GAA1980767.1"/>
    </source>
</evidence>
<dbReference type="InterPro" id="IPR036291">
    <property type="entry name" value="NAD(P)-bd_dom_sf"/>
</dbReference>
<proteinExistence type="inferred from homology"/>
<dbReference type="Proteomes" id="UP001501585">
    <property type="component" value="Unassembled WGS sequence"/>
</dbReference>
<protein>
    <submittedName>
        <fullName evidence="2">SDR family oxidoreductase</fullName>
    </submittedName>
</protein>
<dbReference type="InterPro" id="IPR020904">
    <property type="entry name" value="Sc_DH/Rdtase_CS"/>
</dbReference>
<comment type="similarity">
    <text evidence="1">Belongs to the short-chain dehydrogenases/reductases (SDR) family.</text>
</comment>
<dbReference type="Pfam" id="PF13561">
    <property type="entry name" value="adh_short_C2"/>
    <property type="match status" value="1"/>
</dbReference>
<reference evidence="2 3" key="1">
    <citation type="journal article" date="2019" name="Int. J. Syst. Evol. Microbiol.">
        <title>The Global Catalogue of Microorganisms (GCM) 10K type strain sequencing project: providing services to taxonomists for standard genome sequencing and annotation.</title>
        <authorList>
            <consortium name="The Broad Institute Genomics Platform"/>
            <consortium name="The Broad Institute Genome Sequencing Center for Infectious Disease"/>
            <person name="Wu L."/>
            <person name="Ma J."/>
        </authorList>
    </citation>
    <scope>NUCLEOTIDE SEQUENCE [LARGE SCALE GENOMIC DNA]</scope>
    <source>
        <strain evidence="2 3">JCM 15313</strain>
    </source>
</reference>
<dbReference type="PRINTS" id="PR00080">
    <property type="entry name" value="SDRFAMILY"/>
</dbReference>